<dbReference type="GO" id="GO:0005634">
    <property type="term" value="C:nucleus"/>
    <property type="evidence" value="ECO:0007669"/>
    <property type="project" value="TreeGrafter"/>
</dbReference>
<dbReference type="Pfam" id="PF13245">
    <property type="entry name" value="AAA_19"/>
    <property type="match status" value="1"/>
</dbReference>
<dbReference type="EMBL" id="MN740553">
    <property type="protein sequence ID" value="QHS77530.1"/>
    <property type="molecule type" value="Genomic_DNA"/>
</dbReference>
<dbReference type="PANTHER" id="PTHR11070">
    <property type="entry name" value="UVRD / RECB / PCRA DNA HELICASE FAMILY MEMBER"/>
    <property type="match status" value="1"/>
</dbReference>
<sequence>MSDNTLPEPSNEQKQIVDAISTSNLVVDSVAGSGKTTTNLHISMLNKKQQVLLLTYNSKLKEETREKVYRLCIDNTEVHSYHSFCYKYYEKCIKDSTIVKIINKDKEPQKSFSFDIVVVDEAQDMTPLYFKLVCKLIKDNKTMPKICIMGDKYQSIYDFNKADPRFITLAEKIFSFNELDWDIKKLSVSFRMNKPAVNFVNKVMLKEERLKSIKSSAYTPRYIIGDFFHDSKQIILQEIRRYFNMGYAHNDIFILAPSLKSSKSPVKILANRLTDKKIPIYVPLNDDEKIKEEEIDGKILFSTFHQAKGLERKVVLIFNFDESYYYYKQNSDPTKCPNELYVAVTRSLEQMTLLHQYSNNYLPFINYQEISKTCELIVSKKMRVSKSNKNNFILVDIVNLVKYLPQEVIDECLAYIDIHDIDRAEKKRIKLARKSEQKYTVEAVSAITNLAVFAWYIYKKTGTVEFLKEVIDEKNNDEYQIIEEDDDDNDENSDDIDLTNLSAPNLLKLCNRWICQQTGYTHKRSQIDTYDWLSESILDKCVKRIDNLDLKNPKFNKLISITKEPELLKRKLCGKIDIIDDDSIYTLRSKERLEDTDKLYHAIIMYITSKIYPMKLNHYIYNVVDDNLIVLTASNSNLEKMIETLIRGKYFKSEKIKDPEFIKINKSISNKFKDLKLKKSETNHIVKKSKKVEKIKKIQK</sequence>
<name>A0A6C0ADI5_9ZZZZ</name>
<dbReference type="PANTHER" id="PTHR11070:SF66">
    <property type="entry name" value="UVRD-LIKE HELICASE C-TERMINAL DOMAIN-CONTAINING PROTEIN"/>
    <property type="match status" value="1"/>
</dbReference>
<proteinExistence type="predicted"/>
<dbReference type="Gene3D" id="3.40.50.300">
    <property type="entry name" value="P-loop containing nucleotide triphosphate hydrolases"/>
    <property type="match status" value="2"/>
</dbReference>
<reference evidence="1" key="1">
    <citation type="journal article" date="2020" name="Nature">
        <title>Giant virus diversity and host interactions through global metagenomics.</title>
        <authorList>
            <person name="Schulz F."/>
            <person name="Roux S."/>
            <person name="Paez-Espino D."/>
            <person name="Jungbluth S."/>
            <person name="Walsh D.A."/>
            <person name="Denef V.J."/>
            <person name="McMahon K.D."/>
            <person name="Konstantinidis K.T."/>
            <person name="Eloe-Fadrosh E.A."/>
            <person name="Kyrpides N.C."/>
            <person name="Woyke T."/>
        </authorList>
    </citation>
    <scope>NUCLEOTIDE SEQUENCE</scope>
    <source>
        <strain evidence="1">GVMAG-S-1004661-13</strain>
    </source>
</reference>
<dbReference type="GO" id="GO:0005524">
    <property type="term" value="F:ATP binding"/>
    <property type="evidence" value="ECO:0007669"/>
    <property type="project" value="UniProtKB-KW"/>
</dbReference>
<protein>
    <submittedName>
        <fullName evidence="1">Uncharacterized protein</fullName>
    </submittedName>
</protein>
<dbReference type="GO" id="GO:0003677">
    <property type="term" value="F:DNA binding"/>
    <property type="evidence" value="ECO:0007669"/>
    <property type="project" value="InterPro"/>
</dbReference>
<evidence type="ECO:0000313" key="1">
    <source>
        <dbReference type="EMBL" id="QHS77530.1"/>
    </source>
</evidence>
<dbReference type="GO" id="GO:0000725">
    <property type="term" value="P:recombinational repair"/>
    <property type="evidence" value="ECO:0007669"/>
    <property type="project" value="TreeGrafter"/>
</dbReference>
<organism evidence="1">
    <name type="scientific">viral metagenome</name>
    <dbReference type="NCBI Taxonomy" id="1070528"/>
    <lineage>
        <taxon>unclassified sequences</taxon>
        <taxon>metagenomes</taxon>
        <taxon>organismal metagenomes</taxon>
    </lineage>
</organism>
<dbReference type="InterPro" id="IPR027417">
    <property type="entry name" value="P-loop_NTPase"/>
</dbReference>
<dbReference type="GO" id="GO:0043138">
    <property type="term" value="F:3'-5' DNA helicase activity"/>
    <property type="evidence" value="ECO:0007669"/>
    <property type="project" value="TreeGrafter"/>
</dbReference>
<dbReference type="GO" id="GO:0016787">
    <property type="term" value="F:hydrolase activity"/>
    <property type="evidence" value="ECO:0007669"/>
    <property type="project" value="UniProtKB-KW"/>
</dbReference>
<accession>A0A6C0ADI5</accession>
<dbReference type="AlphaFoldDB" id="A0A6C0ADI5"/>
<dbReference type="InterPro" id="IPR000212">
    <property type="entry name" value="DNA_helicase_UvrD/REP"/>
</dbReference>
<dbReference type="SUPFAM" id="SSF52540">
    <property type="entry name" value="P-loop containing nucleoside triphosphate hydrolases"/>
    <property type="match status" value="1"/>
</dbReference>